<evidence type="ECO:0000256" key="4">
    <source>
        <dbReference type="ARBA" id="ARBA00010136"/>
    </source>
</evidence>
<comment type="similarity">
    <text evidence="4">Belongs to the peptidase M1 family.</text>
</comment>
<dbReference type="GO" id="GO:0008237">
    <property type="term" value="F:metallopeptidase activity"/>
    <property type="evidence" value="ECO:0007669"/>
    <property type="project" value="UniProtKB-KW"/>
</dbReference>
<evidence type="ECO:0000256" key="12">
    <source>
        <dbReference type="ARBA" id="ARBA00030177"/>
    </source>
</evidence>
<evidence type="ECO:0000256" key="3">
    <source>
        <dbReference type="ARBA" id="ARBA00004496"/>
    </source>
</evidence>
<accession>A0A7J8QL29</accession>
<evidence type="ECO:0000256" key="7">
    <source>
        <dbReference type="ARBA" id="ARBA00022670"/>
    </source>
</evidence>
<dbReference type="PANTHER" id="PTHR45726">
    <property type="entry name" value="LEUKOTRIENE A-4 HYDROLASE"/>
    <property type="match status" value="1"/>
</dbReference>
<dbReference type="Pfam" id="PF01433">
    <property type="entry name" value="Peptidase_M1"/>
    <property type="match status" value="1"/>
</dbReference>
<evidence type="ECO:0000313" key="19">
    <source>
        <dbReference type="Proteomes" id="UP000593578"/>
    </source>
</evidence>
<evidence type="ECO:0000256" key="9">
    <source>
        <dbReference type="ARBA" id="ARBA00022801"/>
    </source>
</evidence>
<dbReference type="GO" id="GO:0006508">
    <property type="term" value="P:proteolysis"/>
    <property type="evidence" value="ECO:0007669"/>
    <property type="project" value="UniProtKB-KW"/>
</dbReference>
<evidence type="ECO:0000256" key="2">
    <source>
        <dbReference type="ARBA" id="ARBA00002142"/>
    </source>
</evidence>
<feature type="binding site" evidence="16">
    <location>
        <position position="79"/>
    </location>
    <ligand>
        <name>Zn(2+)</name>
        <dbReference type="ChEBI" id="CHEBI:29105"/>
        <note>catalytic</note>
    </ligand>
</feature>
<feature type="active site" description="Proton donor" evidence="15">
    <location>
        <position position="144"/>
    </location>
</feature>
<evidence type="ECO:0000256" key="1">
    <source>
        <dbReference type="ARBA" id="ARBA00001268"/>
    </source>
</evidence>
<keyword evidence="7" id="KW-0645">Protease</keyword>
<dbReference type="Gene3D" id="1.10.390.10">
    <property type="entry name" value="Neutral Protease Domain 2"/>
    <property type="match status" value="1"/>
</dbReference>
<dbReference type="GO" id="GO:0008270">
    <property type="term" value="F:zinc ion binding"/>
    <property type="evidence" value="ECO:0007669"/>
    <property type="project" value="InterPro"/>
</dbReference>
<evidence type="ECO:0000313" key="18">
    <source>
        <dbReference type="EMBL" id="MBA0602013.1"/>
    </source>
</evidence>
<evidence type="ECO:0000256" key="14">
    <source>
        <dbReference type="ARBA" id="ARBA00071930"/>
    </source>
</evidence>
<dbReference type="SUPFAM" id="SSF55486">
    <property type="entry name" value="Metalloproteases ('zincins'), catalytic domain"/>
    <property type="match status" value="1"/>
</dbReference>
<dbReference type="AlphaFoldDB" id="A0A7J8QL29"/>
<dbReference type="EMBL" id="JABEZZ010000013">
    <property type="protein sequence ID" value="MBA0602013.1"/>
    <property type="molecule type" value="Genomic_DNA"/>
</dbReference>
<dbReference type="InterPro" id="IPR034015">
    <property type="entry name" value="M1_LTA4H"/>
</dbReference>
<sequence length="266" mass="30794">MIRQGEKLFGDYDWERFDLLVLPPSFPYGGMENPRMVFLTPTVIKGDASGAQVVAHELAHSWTGNLITNMNNEHFWLNEGFTTYAERRIVEAVQGEDRAILNTGIGWKGLNEEMERFKDNLEFTKLKNNQEGVDPDAVYSEVPYEKGFQFLWRIERQIGRPAFDEFIKKYIATFKFKSIDTHTFLKFLKANVPGIEKEIDLVLWTEGTGIPPDAYEPVSNLYTKIVSLANEFKLGRMPREDEVADWRGQEWELYLENLPKVIEASQ</sequence>
<evidence type="ECO:0000256" key="8">
    <source>
        <dbReference type="ARBA" id="ARBA00022723"/>
    </source>
</evidence>
<protein>
    <recommendedName>
        <fullName evidence="14">Leucine aminopeptidase</fullName>
        <ecNumber evidence="5">3.3.2.10</ecNumber>
    </recommendedName>
    <alternativeName>
        <fullName evidence="12">Epoxide hydrolase</fullName>
    </alternativeName>
    <alternativeName>
        <fullName evidence="13">Leukotriene A-4 hydrolase homolog</fullName>
    </alternativeName>
</protein>
<keyword evidence="9" id="KW-0378">Hydrolase</keyword>
<gene>
    <name evidence="18" type="ORF">Gorai_002210</name>
</gene>
<feature type="non-terminal residue" evidence="18">
    <location>
        <position position="266"/>
    </location>
</feature>
<keyword evidence="6" id="KW-0963">Cytoplasm</keyword>
<dbReference type="GO" id="GO:0005829">
    <property type="term" value="C:cytosol"/>
    <property type="evidence" value="ECO:0007669"/>
    <property type="project" value="TreeGrafter"/>
</dbReference>
<evidence type="ECO:0000256" key="10">
    <source>
        <dbReference type="ARBA" id="ARBA00022833"/>
    </source>
</evidence>
<comment type="cofactor">
    <cofactor evidence="16">
        <name>Zn(2+)</name>
        <dbReference type="ChEBI" id="CHEBI:29105"/>
    </cofactor>
    <text evidence="16">Binds 1 zinc ion per subunit.</text>
</comment>
<keyword evidence="11" id="KW-0482">Metalloprotease</keyword>
<dbReference type="FunFam" id="3.30.2010.30:FF:000001">
    <property type="entry name" value="Leukotriene A(4) hydrolase"/>
    <property type="match status" value="1"/>
</dbReference>
<feature type="binding site" evidence="16">
    <location>
        <position position="60"/>
    </location>
    <ligand>
        <name>Zn(2+)</name>
        <dbReference type="ChEBI" id="CHEBI:29105"/>
        <note>catalytic</note>
    </ligand>
</feature>
<dbReference type="InterPro" id="IPR014782">
    <property type="entry name" value="Peptidase_M1_dom"/>
</dbReference>
<evidence type="ECO:0000259" key="17">
    <source>
        <dbReference type="Pfam" id="PF01433"/>
    </source>
</evidence>
<keyword evidence="10 16" id="KW-0862">Zinc</keyword>
<feature type="domain" description="Peptidase M1 membrane alanine aminopeptidase" evidence="17">
    <location>
        <begin position="6"/>
        <end position="191"/>
    </location>
</feature>
<evidence type="ECO:0000256" key="15">
    <source>
        <dbReference type="PIRSR" id="PIRSR634015-1"/>
    </source>
</evidence>
<comment type="function">
    <text evidence="2">Aminopeptidase that preferentially cleaves di- and tripeptides. Also has low epoxide hydrolase activity (in vitro). Can hydrolyze the epoxide leukotriene LTA(4) but it forms preferentially 5,6-dihydroxy-7,9,11,14-eicosatetraenoic acid rather than the cytokine leukotriene B(4) as the product compared to the homologous mammalian enzyme (in vitro).</text>
</comment>
<dbReference type="GO" id="GO:0004301">
    <property type="term" value="F:epoxide hydrolase activity"/>
    <property type="evidence" value="ECO:0007669"/>
    <property type="project" value="UniProtKB-EC"/>
</dbReference>
<dbReference type="EC" id="3.3.2.10" evidence="5"/>
<feature type="binding site" evidence="16">
    <location>
        <position position="56"/>
    </location>
    <ligand>
        <name>Zn(2+)</name>
        <dbReference type="ChEBI" id="CHEBI:29105"/>
        <note>catalytic</note>
    </ligand>
</feature>
<keyword evidence="8 16" id="KW-0479">Metal-binding</keyword>
<dbReference type="FunFam" id="1.10.390.10:FF:000003">
    <property type="entry name" value="Leukotriene A(4) hydrolase"/>
    <property type="match status" value="1"/>
</dbReference>
<dbReference type="InterPro" id="IPR001930">
    <property type="entry name" value="Peptidase_M1"/>
</dbReference>
<evidence type="ECO:0000256" key="6">
    <source>
        <dbReference type="ARBA" id="ARBA00022490"/>
    </source>
</evidence>
<evidence type="ECO:0000256" key="5">
    <source>
        <dbReference type="ARBA" id="ARBA00013006"/>
    </source>
</evidence>
<comment type="caution">
    <text evidence="18">The sequence shown here is derived from an EMBL/GenBank/DDBJ whole genome shotgun (WGS) entry which is preliminary data.</text>
</comment>
<evidence type="ECO:0000256" key="16">
    <source>
        <dbReference type="PIRSR" id="PIRSR634015-3"/>
    </source>
</evidence>
<feature type="active site" description="Proton acceptor" evidence="15">
    <location>
        <position position="57"/>
    </location>
</feature>
<organism evidence="18 19">
    <name type="scientific">Gossypium raimondii</name>
    <name type="common">Peruvian cotton</name>
    <name type="synonym">Gossypium klotzschianum subsp. raimondii</name>
    <dbReference type="NCBI Taxonomy" id="29730"/>
    <lineage>
        <taxon>Eukaryota</taxon>
        <taxon>Viridiplantae</taxon>
        <taxon>Streptophyta</taxon>
        <taxon>Embryophyta</taxon>
        <taxon>Tracheophyta</taxon>
        <taxon>Spermatophyta</taxon>
        <taxon>Magnoliopsida</taxon>
        <taxon>eudicotyledons</taxon>
        <taxon>Gunneridae</taxon>
        <taxon>Pentapetalae</taxon>
        <taxon>rosids</taxon>
        <taxon>malvids</taxon>
        <taxon>Malvales</taxon>
        <taxon>Malvaceae</taxon>
        <taxon>Malvoideae</taxon>
        <taxon>Gossypium</taxon>
    </lineage>
</organism>
<dbReference type="InterPro" id="IPR027268">
    <property type="entry name" value="Peptidase_M4/M1_CTD_sf"/>
</dbReference>
<comment type="subcellular location">
    <subcellularLocation>
        <location evidence="3">Cytoplasm</location>
    </subcellularLocation>
</comment>
<evidence type="ECO:0000256" key="11">
    <source>
        <dbReference type="ARBA" id="ARBA00023049"/>
    </source>
</evidence>
<name>A0A7J8QL29_GOSRA</name>
<dbReference type="Proteomes" id="UP000593578">
    <property type="component" value="Unassembled WGS sequence"/>
</dbReference>
<dbReference type="Gene3D" id="3.30.2010.30">
    <property type="match status" value="1"/>
</dbReference>
<evidence type="ECO:0000256" key="13">
    <source>
        <dbReference type="ARBA" id="ARBA00031416"/>
    </source>
</evidence>
<comment type="catalytic activity">
    <reaction evidence="1">
        <text>an epoxide + H2O = an ethanediol</text>
        <dbReference type="Rhea" id="RHEA:19037"/>
        <dbReference type="ChEBI" id="CHEBI:15377"/>
        <dbReference type="ChEBI" id="CHEBI:32955"/>
        <dbReference type="ChEBI" id="CHEBI:140594"/>
        <dbReference type="EC" id="3.3.2.10"/>
    </reaction>
</comment>
<proteinExistence type="inferred from homology"/>
<dbReference type="PRINTS" id="PR00756">
    <property type="entry name" value="ALADIPTASE"/>
</dbReference>
<reference evidence="18 19" key="1">
    <citation type="journal article" date="2019" name="Genome Biol. Evol.">
        <title>Insights into the evolution of the New World diploid cottons (Gossypium, subgenus Houzingenia) based on genome sequencing.</title>
        <authorList>
            <person name="Grover C.E."/>
            <person name="Arick M.A. 2nd"/>
            <person name="Thrash A."/>
            <person name="Conover J.L."/>
            <person name="Sanders W.S."/>
            <person name="Peterson D.G."/>
            <person name="Frelichowski J.E."/>
            <person name="Scheffler J.A."/>
            <person name="Scheffler B.E."/>
            <person name="Wendel J.F."/>
        </authorList>
    </citation>
    <scope>NUCLEOTIDE SEQUENCE [LARGE SCALE GENOMIC DNA]</scope>
    <source>
        <strain evidence="18">8</strain>
        <tissue evidence="18">Leaf</tissue>
    </source>
</reference>
<dbReference type="PANTHER" id="PTHR45726:SF3">
    <property type="entry name" value="LEUKOTRIENE A-4 HYDROLASE"/>
    <property type="match status" value="1"/>
</dbReference>